<accession>A0A921GA69</accession>
<feature type="transmembrane region" description="Helical" evidence="1">
    <location>
        <begin position="7"/>
        <end position="28"/>
    </location>
</feature>
<feature type="domain" description="MurNAc-LAA" evidence="2">
    <location>
        <begin position="449"/>
        <end position="565"/>
    </location>
</feature>
<dbReference type="AlphaFoldDB" id="A0A921GA69"/>
<sequence length="569" mass="64453">MKVNIKVGIVVFLILLNLSFFAIGYYTYLHPKLGDFTIETVVETEKFLALNITPSSNATKYEVEVVKDNEVIYEKTEETTHISLDNLEANYNDELEIKVKAYNKNNEEKESSNTYNYVYKDASFKKEQNHLLAKSTDLALQLDGYNGKERYYVRIYYGKKMLYETNEVSTEVVIPYDAVKDYSGRLMAVLCTEGGRKLSTFTFYLNTPIVGKIKLISPNQEFSTRWNDVTIKYTGGENANHFYLNLYIDGNLVSQSEVFPENKELVLPAAMLSEETNYTVVLEAVYEDYFEIAETATFMLHVSKKETTDPVYVSHNPSFIKAGTTVELKSRTTNATIYYTTDGSDPTTSSLIYKEPITIQQNTVIKAFAVSSNRFDSAINTYDFQIRDKTPIIYLSPSNQYDNYGVKDSGYTTEKDMMNKLADVIERELKGAGFVVYRNNPYGDINAWNSFSNAVGADFHFAIHSNGSTNHTARGIEIHVDNETSPSLSVATNIYENLYTIYPGNVNPSYNRGIKYARGSLGEVNDSYVNNGALIEVAFHDNYDDASWIVQNLEQIGQNIASSIISYYN</sequence>
<proteinExistence type="predicted"/>
<dbReference type="InterPro" id="IPR002508">
    <property type="entry name" value="MurNAc-LAA_cat"/>
</dbReference>
<dbReference type="GO" id="GO:0008745">
    <property type="term" value="F:N-acetylmuramoyl-L-alanine amidase activity"/>
    <property type="evidence" value="ECO:0007669"/>
    <property type="project" value="InterPro"/>
</dbReference>
<name>A0A921GA69_9FIRM</name>
<evidence type="ECO:0000313" key="3">
    <source>
        <dbReference type="EMBL" id="HJF39470.1"/>
    </source>
</evidence>
<evidence type="ECO:0000259" key="2">
    <source>
        <dbReference type="SMART" id="SM00646"/>
    </source>
</evidence>
<dbReference type="EMBL" id="DYWV01000033">
    <property type="protein sequence ID" value="HJF39470.1"/>
    <property type="molecule type" value="Genomic_DNA"/>
</dbReference>
<keyword evidence="1" id="KW-1133">Transmembrane helix</keyword>
<keyword evidence="1" id="KW-0472">Membrane</keyword>
<dbReference type="Gene3D" id="3.40.630.40">
    <property type="entry name" value="Zn-dependent exopeptidases"/>
    <property type="match status" value="1"/>
</dbReference>
<dbReference type="SMART" id="SM00646">
    <property type="entry name" value="Ami_3"/>
    <property type="match status" value="1"/>
</dbReference>
<protein>
    <submittedName>
        <fullName evidence="3">Chitobiase/beta-hexosaminidase C-terminal domain-containing protein</fullName>
    </submittedName>
</protein>
<dbReference type="CDD" id="cd02696">
    <property type="entry name" value="MurNAc-LAA"/>
    <property type="match status" value="1"/>
</dbReference>
<dbReference type="InterPro" id="IPR059177">
    <property type="entry name" value="GH29D-like_dom"/>
</dbReference>
<comment type="caution">
    <text evidence="3">The sequence shown here is derived from an EMBL/GenBank/DDBJ whole genome shotgun (WGS) entry which is preliminary data.</text>
</comment>
<gene>
    <name evidence="3" type="ORF">K8V91_00980</name>
</gene>
<reference evidence="3" key="1">
    <citation type="journal article" date="2021" name="PeerJ">
        <title>Extensive microbial diversity within the chicken gut microbiome revealed by metagenomics and culture.</title>
        <authorList>
            <person name="Gilroy R."/>
            <person name="Ravi A."/>
            <person name="Getino M."/>
            <person name="Pursley I."/>
            <person name="Horton D.L."/>
            <person name="Alikhan N.F."/>
            <person name="Baker D."/>
            <person name="Gharbi K."/>
            <person name="Hall N."/>
            <person name="Watson M."/>
            <person name="Adriaenssens E.M."/>
            <person name="Foster-Nyarko E."/>
            <person name="Jarju S."/>
            <person name="Secka A."/>
            <person name="Antonio M."/>
            <person name="Oren A."/>
            <person name="Chaudhuri R.R."/>
            <person name="La Ragione R."/>
            <person name="Hildebrand F."/>
            <person name="Pallen M.J."/>
        </authorList>
    </citation>
    <scope>NUCLEOTIDE SEQUENCE</scope>
    <source>
        <strain evidence="3">CHK193-16274</strain>
    </source>
</reference>
<evidence type="ECO:0000313" key="4">
    <source>
        <dbReference type="Proteomes" id="UP000749320"/>
    </source>
</evidence>
<dbReference type="GO" id="GO:0009253">
    <property type="term" value="P:peptidoglycan catabolic process"/>
    <property type="evidence" value="ECO:0007669"/>
    <property type="project" value="InterPro"/>
</dbReference>
<reference evidence="3" key="2">
    <citation type="submission" date="2021-09" db="EMBL/GenBank/DDBJ databases">
        <authorList>
            <person name="Gilroy R."/>
        </authorList>
    </citation>
    <scope>NUCLEOTIDE SEQUENCE</scope>
    <source>
        <strain evidence="3">CHK193-16274</strain>
    </source>
</reference>
<evidence type="ECO:0000256" key="1">
    <source>
        <dbReference type="SAM" id="Phobius"/>
    </source>
</evidence>
<dbReference type="Pfam" id="PF01520">
    <property type="entry name" value="Amidase_3"/>
    <property type="match status" value="1"/>
</dbReference>
<dbReference type="Pfam" id="PF13290">
    <property type="entry name" value="CHB_HEX_C_1"/>
    <property type="match status" value="1"/>
</dbReference>
<keyword evidence="1" id="KW-0812">Transmembrane</keyword>
<dbReference type="Proteomes" id="UP000749320">
    <property type="component" value="Unassembled WGS sequence"/>
</dbReference>
<organism evidence="3 4">
    <name type="scientific">Thomasclavelia spiroformis</name>
    <dbReference type="NCBI Taxonomy" id="29348"/>
    <lineage>
        <taxon>Bacteria</taxon>
        <taxon>Bacillati</taxon>
        <taxon>Bacillota</taxon>
        <taxon>Erysipelotrichia</taxon>
        <taxon>Erysipelotrichales</taxon>
        <taxon>Coprobacillaceae</taxon>
        <taxon>Thomasclavelia</taxon>
    </lineage>
</organism>
<dbReference type="SUPFAM" id="SSF53187">
    <property type="entry name" value="Zn-dependent exopeptidases"/>
    <property type="match status" value="1"/>
</dbReference>